<reference evidence="1 2" key="1">
    <citation type="submission" date="2024-11" db="EMBL/GenBank/DDBJ databases">
        <title>A near-complete genome assembly of Cinchona calisaya.</title>
        <authorList>
            <person name="Lian D.C."/>
            <person name="Zhao X.W."/>
            <person name="Wei L."/>
        </authorList>
    </citation>
    <scope>NUCLEOTIDE SEQUENCE [LARGE SCALE GENOMIC DNA]</scope>
    <source>
        <tissue evidence="1">Nenye</tissue>
    </source>
</reference>
<organism evidence="1 2">
    <name type="scientific">Cinchona calisaya</name>
    <dbReference type="NCBI Taxonomy" id="153742"/>
    <lineage>
        <taxon>Eukaryota</taxon>
        <taxon>Viridiplantae</taxon>
        <taxon>Streptophyta</taxon>
        <taxon>Embryophyta</taxon>
        <taxon>Tracheophyta</taxon>
        <taxon>Spermatophyta</taxon>
        <taxon>Magnoliopsida</taxon>
        <taxon>eudicotyledons</taxon>
        <taxon>Gunneridae</taxon>
        <taxon>Pentapetalae</taxon>
        <taxon>asterids</taxon>
        <taxon>lamiids</taxon>
        <taxon>Gentianales</taxon>
        <taxon>Rubiaceae</taxon>
        <taxon>Cinchonoideae</taxon>
        <taxon>Cinchoneae</taxon>
        <taxon>Cinchona</taxon>
    </lineage>
</organism>
<accession>A0ABD2XXT9</accession>
<evidence type="ECO:0000313" key="2">
    <source>
        <dbReference type="Proteomes" id="UP001630127"/>
    </source>
</evidence>
<comment type="caution">
    <text evidence="1">The sequence shown here is derived from an EMBL/GenBank/DDBJ whole genome shotgun (WGS) entry which is preliminary data.</text>
</comment>
<dbReference type="PANTHER" id="PTHR33710:SF71">
    <property type="entry name" value="ENDONUCLEASE_EXONUCLEASE_PHOSPHATASE DOMAIN-CONTAINING PROTEIN"/>
    <property type="match status" value="1"/>
</dbReference>
<dbReference type="EMBL" id="JBJUIK010000016">
    <property type="protein sequence ID" value="KAL3500008.1"/>
    <property type="molecule type" value="Genomic_DNA"/>
</dbReference>
<proteinExistence type="predicted"/>
<keyword evidence="2" id="KW-1185">Reference proteome</keyword>
<dbReference type="PANTHER" id="PTHR33710">
    <property type="entry name" value="BNAC02G09200D PROTEIN"/>
    <property type="match status" value="1"/>
</dbReference>
<dbReference type="Proteomes" id="UP001630127">
    <property type="component" value="Unassembled WGS sequence"/>
</dbReference>
<sequence>MNEFEDLIQEVDIEDIPYKGFLLTWCNGRDGYHRIYSKLDRALCNNSWLSFFFSYMEVEFLAPLVSNHSPSLITIREDFNTGLKPLKSHSFWMRHQNFKGVLKENWRSFSTGSAMRKLCLQLKSL</sequence>
<gene>
    <name evidence="1" type="ORF">ACH5RR_039101</name>
</gene>
<name>A0ABD2XXT9_9GENT</name>
<dbReference type="AlphaFoldDB" id="A0ABD2XXT9"/>
<evidence type="ECO:0000313" key="1">
    <source>
        <dbReference type="EMBL" id="KAL3500008.1"/>
    </source>
</evidence>
<protein>
    <submittedName>
        <fullName evidence="1">Uncharacterized protein</fullName>
    </submittedName>
</protein>